<keyword evidence="3" id="KW-1185">Reference proteome</keyword>
<evidence type="ECO:0000259" key="1">
    <source>
        <dbReference type="Pfam" id="PF00931"/>
    </source>
</evidence>
<comment type="caution">
    <text evidence="2">The sequence shown here is derived from an EMBL/GenBank/DDBJ whole genome shotgun (WGS) entry which is preliminary data.</text>
</comment>
<name>A0A7X0VFC2_9BACL</name>
<dbReference type="InterPro" id="IPR002182">
    <property type="entry name" value="NB-ARC"/>
</dbReference>
<protein>
    <recommendedName>
        <fullName evidence="1">NB-ARC domain-containing protein</fullName>
    </recommendedName>
</protein>
<feature type="domain" description="NB-ARC" evidence="1">
    <location>
        <begin position="314"/>
        <end position="459"/>
    </location>
</feature>
<evidence type="ECO:0000313" key="2">
    <source>
        <dbReference type="EMBL" id="MBB6671905.1"/>
    </source>
</evidence>
<dbReference type="InterPro" id="IPR027417">
    <property type="entry name" value="P-loop_NTPase"/>
</dbReference>
<gene>
    <name evidence="2" type="ORF">H7C19_14540</name>
</gene>
<evidence type="ECO:0000313" key="3">
    <source>
        <dbReference type="Proteomes" id="UP000547209"/>
    </source>
</evidence>
<dbReference type="Gene3D" id="3.40.50.300">
    <property type="entry name" value="P-loop containing nucleotide triphosphate hydrolases"/>
    <property type="match status" value="1"/>
</dbReference>
<proteinExistence type="predicted"/>
<dbReference type="Pfam" id="PF00931">
    <property type="entry name" value="NB-ARC"/>
    <property type="match status" value="1"/>
</dbReference>
<dbReference type="Proteomes" id="UP000547209">
    <property type="component" value="Unassembled WGS sequence"/>
</dbReference>
<sequence length="867" mass="100452">MDFIPFNRMKERVENGKKESPFTHFNDLLNLGEMFIKLTTLGILSAVEEEREEHRYRSLHNLVRVSGIGDWVQILFNILHGPGAAYIIDEAFEEKRQLSEIRKTSWHNDSAKQLYESLKILIPTIQTNWDGMSWFELFARLRNKTRGHGALTSETASLIIKYLEESMAPFLEELLIFKRQWVFLKQNLSGKYNVQPLSKNIESFNYLKSAKEYDFTNGVYIYFGKPKHIELIEFESESDDLFIANGGFTEKKYELLSYFTGRVQLGNSDIYKRILTPLPNSETDGLDELDVRGKCFTNLPPVVDGYVKRKIEEEIYPILINDRHPVVTLLGRGGVGKTSAALKVLNEIMLESRYQSILWFSSRDIDLKETGAKQVKPQVLTLQEMAREYWKLVDKSKLEEKTQIQVDDFLAQLTKTDVGPTLFVFDNFETVANPVELFRQLDTFIRSPNKILITTRHREFKGDYPIEVKGMLEPEFRELVTATTKRLNMSILEEKDLQELFRKSEGHPYVVKIALGEMSKPGIRRPLDQVIASRDDILDALFERTYMMLSPGAKRVFLTLCNWRSTLPYLAVEAVMLRTRTEDDRFDPQEAIEELSRVSFIEIATSDNDNELFINVPIAASIFGKRKLSVDQSKALIESATEFLQYFGATQNTDIRHGLKPRIHRLFSNLKRTLDGTPSRLKDYLPMLEFIARHYSAAWINIANLVEEFENENKVELVKHYLQKYLEYAPESEETVRVWSRIAELNEGIDDMQGVIHALIEKCMIGNRPYYEISNVANKFNGFLRERLLDIDSEEKRVLAKKLLDLLESRIVEASATDCSRIAWLCLHLQDEEKASYYTELGLSKDSENEYCLSLKSRFGHINFVWS</sequence>
<dbReference type="EMBL" id="JACJVP010000024">
    <property type="protein sequence ID" value="MBB6671905.1"/>
    <property type="molecule type" value="Genomic_DNA"/>
</dbReference>
<dbReference type="AlphaFoldDB" id="A0A7X0VFC2"/>
<organism evidence="2 3">
    <name type="scientific">Cohnella nanjingensis</name>
    <dbReference type="NCBI Taxonomy" id="1387779"/>
    <lineage>
        <taxon>Bacteria</taxon>
        <taxon>Bacillati</taxon>
        <taxon>Bacillota</taxon>
        <taxon>Bacilli</taxon>
        <taxon>Bacillales</taxon>
        <taxon>Paenibacillaceae</taxon>
        <taxon>Cohnella</taxon>
    </lineage>
</organism>
<dbReference type="GO" id="GO:0043531">
    <property type="term" value="F:ADP binding"/>
    <property type="evidence" value="ECO:0007669"/>
    <property type="project" value="InterPro"/>
</dbReference>
<accession>A0A7X0VFC2</accession>
<dbReference type="RefSeq" id="WP_185143382.1">
    <property type="nucleotide sequence ID" value="NZ_JACJVP010000024.1"/>
</dbReference>
<dbReference type="SUPFAM" id="SSF52540">
    <property type="entry name" value="P-loop containing nucleoside triphosphate hydrolases"/>
    <property type="match status" value="1"/>
</dbReference>
<reference evidence="2 3" key="1">
    <citation type="submission" date="2020-08" db="EMBL/GenBank/DDBJ databases">
        <title>Cohnella phylogeny.</title>
        <authorList>
            <person name="Dunlap C."/>
        </authorList>
    </citation>
    <scope>NUCLEOTIDE SEQUENCE [LARGE SCALE GENOMIC DNA]</scope>
    <source>
        <strain evidence="2 3">DSM 28246</strain>
    </source>
</reference>